<dbReference type="InterPro" id="IPR001119">
    <property type="entry name" value="SLH_dom"/>
</dbReference>
<dbReference type="Proteomes" id="UP001652431">
    <property type="component" value="Unassembled WGS sequence"/>
</dbReference>
<proteinExistence type="predicted"/>
<feature type="domain" description="SLH" evidence="2">
    <location>
        <begin position="139"/>
        <end position="201"/>
    </location>
</feature>
<feature type="non-terminal residue" evidence="3">
    <location>
        <position position="1"/>
    </location>
</feature>
<sequence length="201" mass="22552">ALDEAAKALQKKELPYVDVVKGDWFYDGAYYNYFAGTMTGTDPTHFSPYATLVRAQFATILHRIEGKPDAAYTNRFPDVPDGQFYSTAVLWAADAKVVTGYTDSGYFGTNDPITREQMVVMMYRYADYKKYDISKTADLSSFSDAGQVSGFAETAMKWAVENGIIEGKENTDNSYRLDPQGSTSRAECAIIIQRFMEIFDK</sequence>
<dbReference type="EMBL" id="JAOQJU010000002">
    <property type="protein sequence ID" value="MCU6685805.1"/>
    <property type="molecule type" value="Genomic_DNA"/>
</dbReference>
<dbReference type="Pfam" id="PF00395">
    <property type="entry name" value="SLH"/>
    <property type="match status" value="2"/>
</dbReference>
<organism evidence="3 4">
    <name type="scientific">Dorea acetigenes</name>
    <dbReference type="NCBI Taxonomy" id="2981787"/>
    <lineage>
        <taxon>Bacteria</taxon>
        <taxon>Bacillati</taxon>
        <taxon>Bacillota</taxon>
        <taxon>Clostridia</taxon>
        <taxon>Lachnospirales</taxon>
        <taxon>Lachnospiraceae</taxon>
        <taxon>Dorea</taxon>
    </lineage>
</organism>
<dbReference type="RefSeq" id="WP_158368543.1">
    <property type="nucleotide sequence ID" value="NZ_JAOQJU010000002.1"/>
</dbReference>
<keyword evidence="4" id="KW-1185">Reference proteome</keyword>
<evidence type="ECO:0000313" key="3">
    <source>
        <dbReference type="EMBL" id="MCU6685805.1"/>
    </source>
</evidence>
<gene>
    <name evidence="3" type="ORF">OCV99_04380</name>
</gene>
<feature type="domain" description="SLH" evidence="2">
    <location>
        <begin position="12"/>
        <end position="71"/>
    </location>
</feature>
<evidence type="ECO:0000259" key="2">
    <source>
        <dbReference type="PROSITE" id="PS51272"/>
    </source>
</evidence>
<evidence type="ECO:0000313" key="4">
    <source>
        <dbReference type="Proteomes" id="UP001652431"/>
    </source>
</evidence>
<name>A0ABT2RK80_9FIRM</name>
<evidence type="ECO:0000256" key="1">
    <source>
        <dbReference type="ARBA" id="ARBA00022737"/>
    </source>
</evidence>
<protein>
    <submittedName>
        <fullName evidence="3">S-layer homology domain-containing protein</fullName>
    </submittedName>
</protein>
<reference evidence="3 4" key="1">
    <citation type="journal article" date="2021" name="ISME Commun">
        <title>Automated analysis of genomic sequences facilitates high-throughput and comprehensive description of bacteria.</title>
        <authorList>
            <person name="Hitch T.C.A."/>
        </authorList>
    </citation>
    <scope>NUCLEOTIDE SEQUENCE [LARGE SCALE GENOMIC DNA]</scope>
    <source>
        <strain evidence="3 4">Sanger_03</strain>
    </source>
</reference>
<accession>A0ABT2RK80</accession>
<comment type="caution">
    <text evidence="3">The sequence shown here is derived from an EMBL/GenBank/DDBJ whole genome shotgun (WGS) entry which is preliminary data.</text>
</comment>
<dbReference type="PROSITE" id="PS51272">
    <property type="entry name" value="SLH"/>
    <property type="match status" value="3"/>
</dbReference>
<feature type="domain" description="SLH" evidence="2">
    <location>
        <begin position="72"/>
        <end position="136"/>
    </location>
</feature>
<keyword evidence="1" id="KW-0677">Repeat</keyword>